<keyword evidence="3" id="KW-1185">Reference proteome</keyword>
<gene>
    <name evidence="2" type="ORF">B5807_02989</name>
</gene>
<proteinExistence type="predicted"/>
<accession>A0A1Y2MC92</accession>
<organism evidence="2 3">
    <name type="scientific">Epicoccum nigrum</name>
    <name type="common">Soil fungus</name>
    <name type="synonym">Epicoccum purpurascens</name>
    <dbReference type="NCBI Taxonomy" id="105696"/>
    <lineage>
        <taxon>Eukaryota</taxon>
        <taxon>Fungi</taxon>
        <taxon>Dikarya</taxon>
        <taxon>Ascomycota</taxon>
        <taxon>Pezizomycotina</taxon>
        <taxon>Dothideomycetes</taxon>
        <taxon>Pleosporomycetidae</taxon>
        <taxon>Pleosporales</taxon>
        <taxon>Pleosporineae</taxon>
        <taxon>Didymellaceae</taxon>
        <taxon>Epicoccum</taxon>
    </lineage>
</organism>
<feature type="compositionally biased region" description="Basic residues" evidence="1">
    <location>
        <begin position="446"/>
        <end position="455"/>
    </location>
</feature>
<feature type="region of interest" description="Disordered" evidence="1">
    <location>
        <begin position="300"/>
        <end position="557"/>
    </location>
</feature>
<evidence type="ECO:0000313" key="2">
    <source>
        <dbReference type="EMBL" id="OSS53107.1"/>
    </source>
</evidence>
<reference evidence="2 3" key="1">
    <citation type="journal article" date="2017" name="Genome Announc.">
        <title>Genome sequence of the saprophytic ascomycete Epicoccum nigrum ICMP 19927 strain isolated from New Zealand.</title>
        <authorList>
            <person name="Fokin M."/>
            <person name="Fleetwood D."/>
            <person name="Weir B.S."/>
            <person name="Villas-Boas S.G."/>
        </authorList>
    </citation>
    <scope>NUCLEOTIDE SEQUENCE [LARGE SCALE GENOMIC DNA]</scope>
    <source>
        <strain evidence="2 3">ICMP 19927</strain>
    </source>
</reference>
<sequence length="579" mass="65202">MVPLRRASQRGRRSLDHHRDPFEWQDERDKPIMTATFPIHPLPSMQAAFEESMLDATGETGFVPFKTPGRGVKTRQQLLCREADAEELTYNYTYSCYWRHHSKGNHHPLLKTVTQIVFGVHLLHQRLEKSTADVADILLKHVNELDSFLQRANEDVEQSLKDMYFRHKCLRVPMEHVNEFDRLLDDRAYRASLLDGNITIERTINRMSQLLNDYLVDISIYRDANHELELYLRDIGDEWAYHNDDIARIYSAMCGNTGGWAQFLQSLVTKCERLGTLLVQVSSYCNEIEKRCGAASRRSLIATTSSSRNSSKSNLRDNGRRPSRKGSQNKPLPTPPTPQVPVILATPQEDSRTPPDLETRGRPVSRVPHYQPQPEPVNPYMAGNRQQQNKTVATTPAPAPQPNAPVPTQTVQSRTAPKQPEYHHEAWHSEEQSKAAAQPQIEASRIGHKHGHRRVIIKEGDSAPETAKDSAYSSMSGASIMSPASTAPPRSASSNAQFGLFPSSAQHTPKQSASGRFGPMTPSSSNLRSVKSAEPPDRPPTSLSTYSETPSKRLLKRSSLQSLRRFFTKKKNDIHTIAE</sequence>
<feature type="compositionally biased region" description="Polar residues" evidence="1">
    <location>
        <begin position="503"/>
        <end position="514"/>
    </location>
</feature>
<feature type="compositionally biased region" description="Basic and acidic residues" evidence="1">
    <location>
        <begin position="349"/>
        <end position="361"/>
    </location>
</feature>
<protein>
    <submittedName>
        <fullName evidence="2">Uncharacterized protein</fullName>
    </submittedName>
</protein>
<name>A0A1Y2MC92_EPING</name>
<dbReference type="EMBL" id="KZ107839">
    <property type="protein sequence ID" value="OSS53107.1"/>
    <property type="molecule type" value="Genomic_DNA"/>
</dbReference>
<dbReference type="OMA" id="IYSAMCG"/>
<dbReference type="Proteomes" id="UP000193240">
    <property type="component" value="Unassembled WGS sequence"/>
</dbReference>
<feature type="compositionally biased region" description="Basic and acidic residues" evidence="1">
    <location>
        <begin position="420"/>
        <end position="433"/>
    </location>
</feature>
<dbReference type="STRING" id="105696.A0A1Y2MC92"/>
<dbReference type="AlphaFoldDB" id="A0A1Y2MC92"/>
<feature type="compositionally biased region" description="Basic and acidic residues" evidence="1">
    <location>
        <begin position="13"/>
        <end position="25"/>
    </location>
</feature>
<feature type="region of interest" description="Disordered" evidence="1">
    <location>
        <begin position="1"/>
        <end position="25"/>
    </location>
</feature>
<dbReference type="InParanoid" id="A0A1Y2MC92"/>
<evidence type="ECO:0000313" key="3">
    <source>
        <dbReference type="Proteomes" id="UP000193240"/>
    </source>
</evidence>
<feature type="compositionally biased region" description="Low complexity" evidence="1">
    <location>
        <begin position="300"/>
        <end position="313"/>
    </location>
</feature>
<feature type="compositionally biased region" description="Low complexity" evidence="1">
    <location>
        <begin position="482"/>
        <end position="494"/>
    </location>
</feature>
<evidence type="ECO:0000256" key="1">
    <source>
        <dbReference type="SAM" id="MobiDB-lite"/>
    </source>
</evidence>